<protein>
    <submittedName>
        <fullName evidence="2">Uncharacterized protein</fullName>
    </submittedName>
</protein>
<organism evidence="2 3">
    <name type="scientific">Iphiclides podalirius</name>
    <name type="common">scarce swallowtail</name>
    <dbReference type="NCBI Taxonomy" id="110791"/>
    <lineage>
        <taxon>Eukaryota</taxon>
        <taxon>Metazoa</taxon>
        <taxon>Ecdysozoa</taxon>
        <taxon>Arthropoda</taxon>
        <taxon>Hexapoda</taxon>
        <taxon>Insecta</taxon>
        <taxon>Pterygota</taxon>
        <taxon>Neoptera</taxon>
        <taxon>Endopterygota</taxon>
        <taxon>Lepidoptera</taxon>
        <taxon>Glossata</taxon>
        <taxon>Ditrysia</taxon>
        <taxon>Papilionoidea</taxon>
        <taxon>Papilionidae</taxon>
        <taxon>Papilioninae</taxon>
        <taxon>Iphiclides</taxon>
    </lineage>
</organism>
<dbReference type="Proteomes" id="UP000837857">
    <property type="component" value="Chromosome 13"/>
</dbReference>
<dbReference type="EMBL" id="OW152825">
    <property type="protein sequence ID" value="CAH2041596.1"/>
    <property type="molecule type" value="Genomic_DNA"/>
</dbReference>
<gene>
    <name evidence="2" type="ORF">IPOD504_LOCUS3277</name>
</gene>
<reference evidence="2" key="1">
    <citation type="submission" date="2022-03" db="EMBL/GenBank/DDBJ databases">
        <authorList>
            <person name="Martin H S."/>
        </authorList>
    </citation>
    <scope>NUCLEOTIDE SEQUENCE</scope>
</reference>
<evidence type="ECO:0000313" key="3">
    <source>
        <dbReference type="Proteomes" id="UP000837857"/>
    </source>
</evidence>
<name>A0ABN8HY14_9NEOP</name>
<accession>A0ABN8HY14</accession>
<feature type="region of interest" description="Disordered" evidence="1">
    <location>
        <begin position="47"/>
        <end position="68"/>
    </location>
</feature>
<keyword evidence="3" id="KW-1185">Reference proteome</keyword>
<feature type="compositionally biased region" description="Basic residues" evidence="1">
    <location>
        <begin position="54"/>
        <end position="68"/>
    </location>
</feature>
<sequence>MREVLTSVVEKEAGDKVTMACPPFEMAAQDGETVTIRHTLANAYALQSSSTVRKPGRNRKNAPRRKSRRLIIDSIYSGKLSNLVCYRRSRRD</sequence>
<feature type="non-terminal residue" evidence="2">
    <location>
        <position position="92"/>
    </location>
</feature>
<evidence type="ECO:0000256" key="1">
    <source>
        <dbReference type="SAM" id="MobiDB-lite"/>
    </source>
</evidence>
<proteinExistence type="predicted"/>
<evidence type="ECO:0000313" key="2">
    <source>
        <dbReference type="EMBL" id="CAH2041596.1"/>
    </source>
</evidence>